<evidence type="ECO:0000256" key="1">
    <source>
        <dbReference type="SAM" id="SignalP"/>
    </source>
</evidence>
<dbReference type="Proteomes" id="UP001049518">
    <property type="component" value="Chromosome"/>
</dbReference>
<accession>A0ABX8QY80</accession>
<feature type="chain" id="PRO_5047152817" evidence="1">
    <location>
        <begin position="22"/>
        <end position="297"/>
    </location>
</feature>
<evidence type="ECO:0000313" key="4">
    <source>
        <dbReference type="Proteomes" id="UP001049518"/>
    </source>
</evidence>
<dbReference type="InterPro" id="IPR005135">
    <property type="entry name" value="Endo/exonuclease/phosphatase"/>
</dbReference>
<sequence>MRVPRALIPLLSVCGAAAVVAAAGAGAAIDGLPGGGPAHADGARGVSAVTVKVTTWNVCGTPAPGCPLGADPAALTRRIVQQVGGTEAGGHKGGPAAVFLQEVCSGQVQALKKSGRRWNWAFAPFTGAPSCAAGQGRPGVAVGAQAPLTGVRTSPLPSPSRTGRVAVCGDVPSWNTRLCATQFSVAGEDPSGEWRRKQVDALGTLAGTGVRAVVGGDLSDSPGSAVLDPLYRSYDECDQGAGGARSGAGTAQDWRGAATEKTDYLFVSKGAAASCAVPAAPVASSDHRPLSAVIRFR</sequence>
<gene>
    <name evidence="3" type="ORF">AGRA3207_004027</name>
</gene>
<feature type="domain" description="Endonuclease/exonuclease/phosphatase" evidence="2">
    <location>
        <begin position="55"/>
        <end position="287"/>
    </location>
</feature>
<dbReference type="RefSeq" id="WP_231328616.1">
    <property type="nucleotide sequence ID" value="NZ_CP059572.1"/>
</dbReference>
<dbReference type="Pfam" id="PF03372">
    <property type="entry name" value="Exo_endo_phos"/>
    <property type="match status" value="1"/>
</dbReference>
<dbReference type="EMBL" id="CP059572">
    <property type="protein sequence ID" value="QXJ22944.1"/>
    <property type="molecule type" value="Genomic_DNA"/>
</dbReference>
<evidence type="ECO:0000259" key="2">
    <source>
        <dbReference type="Pfam" id="PF03372"/>
    </source>
</evidence>
<dbReference type="GO" id="GO:0004519">
    <property type="term" value="F:endonuclease activity"/>
    <property type="evidence" value="ECO:0007669"/>
    <property type="project" value="UniProtKB-KW"/>
</dbReference>
<reference evidence="3" key="1">
    <citation type="submission" date="2020-07" db="EMBL/GenBank/DDBJ databases">
        <authorList>
            <person name="Tarantini F.S."/>
            <person name="Hong K.W."/>
            <person name="Chan K.G."/>
        </authorList>
    </citation>
    <scope>NUCLEOTIDE SEQUENCE</scope>
    <source>
        <strain evidence="3">32-07</strain>
    </source>
</reference>
<evidence type="ECO:0000313" key="3">
    <source>
        <dbReference type="EMBL" id="QXJ22944.1"/>
    </source>
</evidence>
<name>A0ABX8QY80_9ACTN</name>
<feature type="signal peptide" evidence="1">
    <location>
        <begin position="1"/>
        <end position="21"/>
    </location>
</feature>
<proteinExistence type="predicted"/>
<dbReference type="InterPro" id="IPR036691">
    <property type="entry name" value="Endo/exonu/phosph_ase_sf"/>
</dbReference>
<organism evidence="3 4">
    <name type="scientific">Actinomadura graeca</name>
    <dbReference type="NCBI Taxonomy" id="2750812"/>
    <lineage>
        <taxon>Bacteria</taxon>
        <taxon>Bacillati</taxon>
        <taxon>Actinomycetota</taxon>
        <taxon>Actinomycetes</taxon>
        <taxon>Streptosporangiales</taxon>
        <taxon>Thermomonosporaceae</taxon>
        <taxon>Actinomadura</taxon>
    </lineage>
</organism>
<keyword evidence="3" id="KW-0540">Nuclease</keyword>
<keyword evidence="3" id="KW-0255">Endonuclease</keyword>
<keyword evidence="1" id="KW-0732">Signal</keyword>
<keyword evidence="3" id="KW-0378">Hydrolase</keyword>
<protein>
    <submittedName>
        <fullName evidence="3">Endonuclease/exonuclease/phosphatase family protein</fullName>
    </submittedName>
</protein>
<dbReference type="Gene3D" id="3.60.10.10">
    <property type="entry name" value="Endonuclease/exonuclease/phosphatase"/>
    <property type="match status" value="1"/>
</dbReference>
<dbReference type="SUPFAM" id="SSF56219">
    <property type="entry name" value="DNase I-like"/>
    <property type="match status" value="1"/>
</dbReference>
<keyword evidence="4" id="KW-1185">Reference proteome</keyword>